<dbReference type="AlphaFoldDB" id="A0A4C1YNX0"/>
<accession>A0A4C1YNX0</accession>
<comment type="caution">
    <text evidence="1">The sequence shown here is derived from an EMBL/GenBank/DDBJ whole genome shotgun (WGS) entry which is preliminary data.</text>
</comment>
<dbReference type="EMBL" id="BGZK01001305">
    <property type="protein sequence ID" value="GBP76810.1"/>
    <property type="molecule type" value="Genomic_DNA"/>
</dbReference>
<reference evidence="1 2" key="1">
    <citation type="journal article" date="2019" name="Commun. Biol.">
        <title>The bagworm genome reveals a unique fibroin gene that provides high tensile strength.</title>
        <authorList>
            <person name="Kono N."/>
            <person name="Nakamura H."/>
            <person name="Ohtoshi R."/>
            <person name="Tomita M."/>
            <person name="Numata K."/>
            <person name="Arakawa K."/>
        </authorList>
    </citation>
    <scope>NUCLEOTIDE SEQUENCE [LARGE SCALE GENOMIC DNA]</scope>
</reference>
<sequence length="88" mass="9417">MSNSSFVRLFYYNSKTTAQLEGSRPLDPHALVPPLSIIEKRQTDSEASTFSPSRWPSAGQATLANIARATSGMWALPCCQGPAASSLS</sequence>
<gene>
    <name evidence="1" type="ORF">EVAR_42661_1</name>
</gene>
<evidence type="ECO:0000313" key="2">
    <source>
        <dbReference type="Proteomes" id="UP000299102"/>
    </source>
</evidence>
<organism evidence="1 2">
    <name type="scientific">Eumeta variegata</name>
    <name type="common">Bagworm moth</name>
    <name type="synonym">Eumeta japonica</name>
    <dbReference type="NCBI Taxonomy" id="151549"/>
    <lineage>
        <taxon>Eukaryota</taxon>
        <taxon>Metazoa</taxon>
        <taxon>Ecdysozoa</taxon>
        <taxon>Arthropoda</taxon>
        <taxon>Hexapoda</taxon>
        <taxon>Insecta</taxon>
        <taxon>Pterygota</taxon>
        <taxon>Neoptera</taxon>
        <taxon>Endopterygota</taxon>
        <taxon>Lepidoptera</taxon>
        <taxon>Glossata</taxon>
        <taxon>Ditrysia</taxon>
        <taxon>Tineoidea</taxon>
        <taxon>Psychidae</taxon>
        <taxon>Oiketicinae</taxon>
        <taxon>Eumeta</taxon>
    </lineage>
</organism>
<evidence type="ECO:0000313" key="1">
    <source>
        <dbReference type="EMBL" id="GBP76810.1"/>
    </source>
</evidence>
<keyword evidence="2" id="KW-1185">Reference proteome</keyword>
<dbReference type="Proteomes" id="UP000299102">
    <property type="component" value="Unassembled WGS sequence"/>
</dbReference>
<proteinExistence type="predicted"/>
<protein>
    <submittedName>
        <fullName evidence="1">Uncharacterized protein</fullName>
    </submittedName>
</protein>
<name>A0A4C1YNX0_EUMVA</name>